<keyword evidence="3" id="KW-1185">Reference proteome</keyword>
<dbReference type="Pfam" id="PF00535">
    <property type="entry name" value="Glycos_transf_2"/>
    <property type="match status" value="1"/>
</dbReference>
<dbReference type="CDD" id="cd00761">
    <property type="entry name" value="Glyco_tranf_GTA_type"/>
    <property type="match status" value="1"/>
</dbReference>
<gene>
    <name evidence="2" type="ORF">ACFX5F_12195</name>
</gene>
<accession>A0ABW6I7M8</accession>
<organism evidence="2 3">
    <name type="scientific">Flavobacterium zhoui</name>
    <dbReference type="NCBI Taxonomy" id="3230414"/>
    <lineage>
        <taxon>Bacteria</taxon>
        <taxon>Pseudomonadati</taxon>
        <taxon>Bacteroidota</taxon>
        <taxon>Flavobacteriia</taxon>
        <taxon>Flavobacteriales</taxon>
        <taxon>Flavobacteriaceae</taxon>
        <taxon>Flavobacterium</taxon>
    </lineage>
</organism>
<evidence type="ECO:0000259" key="1">
    <source>
        <dbReference type="Pfam" id="PF00535"/>
    </source>
</evidence>
<evidence type="ECO:0000313" key="2">
    <source>
        <dbReference type="EMBL" id="MFE3871982.1"/>
    </source>
</evidence>
<dbReference type="PANTHER" id="PTHR22916">
    <property type="entry name" value="GLYCOSYLTRANSFERASE"/>
    <property type="match status" value="1"/>
</dbReference>
<comment type="caution">
    <text evidence="2">The sequence shown here is derived from an EMBL/GenBank/DDBJ whole genome shotgun (WGS) entry which is preliminary data.</text>
</comment>
<dbReference type="Gene3D" id="3.90.550.10">
    <property type="entry name" value="Spore Coat Polysaccharide Biosynthesis Protein SpsA, Chain A"/>
    <property type="match status" value="1"/>
</dbReference>
<name>A0ABW6I7M8_9FLAO</name>
<dbReference type="Proteomes" id="UP001600107">
    <property type="component" value="Unassembled WGS sequence"/>
</dbReference>
<dbReference type="PANTHER" id="PTHR22916:SF3">
    <property type="entry name" value="UDP-GLCNAC:BETAGAL BETA-1,3-N-ACETYLGLUCOSAMINYLTRANSFERASE-LIKE PROTEIN 1"/>
    <property type="match status" value="1"/>
</dbReference>
<dbReference type="RefSeq" id="WP_379852312.1">
    <property type="nucleotide sequence ID" value="NZ_JBHZPY010000010.1"/>
</dbReference>
<dbReference type="SUPFAM" id="SSF53448">
    <property type="entry name" value="Nucleotide-diphospho-sugar transferases"/>
    <property type="match status" value="1"/>
</dbReference>
<reference evidence="2 3" key="1">
    <citation type="submission" date="2024-06" db="EMBL/GenBank/DDBJ databases">
        <title>Flavobacterium spp. isolated from glacier.</title>
        <authorList>
            <person name="Han D."/>
        </authorList>
    </citation>
    <scope>NUCLEOTIDE SEQUENCE [LARGE SCALE GENOMIC DNA]</scope>
    <source>
        <strain evidence="2 3">ZS1P70</strain>
    </source>
</reference>
<sequence>MVKVSICIPTYTRLAYLKELVDSCLNQTYNDFEICISQDATSTGIVSEIKDYCQDLENKHADIVKYKAQKTNLGLAGNWNALVEMAQGEFVFIPGDDDLIAEKFLEKLLVPENLNADVIFCNQNFIDPKSAVLKDLTIDLNNHYKRDLLNNGSIAQPIIAVLNGSVPMSSSLIRREWFLKFSFDNFINTPELEVFLKIAVSGGKFVFINEKLSSFRIHPGSATNSGLTTGRYISNIIDIEIPVKYEEFKADLVQKSIIPAINNAIKKGEKQMAIKLFHSGYYPKNKSIYKQSQKMLLILPNFIAAFFLKLRDK</sequence>
<dbReference type="EMBL" id="JBHZPY010000010">
    <property type="protein sequence ID" value="MFE3871982.1"/>
    <property type="molecule type" value="Genomic_DNA"/>
</dbReference>
<proteinExistence type="predicted"/>
<protein>
    <submittedName>
        <fullName evidence="2">Glycosyltransferase family 2 protein</fullName>
    </submittedName>
</protein>
<dbReference type="InterPro" id="IPR001173">
    <property type="entry name" value="Glyco_trans_2-like"/>
</dbReference>
<dbReference type="InterPro" id="IPR029044">
    <property type="entry name" value="Nucleotide-diphossugar_trans"/>
</dbReference>
<evidence type="ECO:0000313" key="3">
    <source>
        <dbReference type="Proteomes" id="UP001600107"/>
    </source>
</evidence>
<feature type="domain" description="Glycosyltransferase 2-like" evidence="1">
    <location>
        <begin position="5"/>
        <end position="130"/>
    </location>
</feature>